<evidence type="ECO:0000313" key="3">
    <source>
        <dbReference type="Proteomes" id="UP000063781"/>
    </source>
</evidence>
<dbReference type="AlphaFoldDB" id="A0A120JTH5"/>
<reference evidence="2 3" key="1">
    <citation type="submission" date="2015-10" db="EMBL/GenBank/DDBJ databases">
        <title>Erysipelothrix larvae sp. LV19 isolated from the larval gut of the rhinoceros beetle, Trypoxylus dichotomus.</title>
        <authorList>
            <person name="Lim S."/>
            <person name="Kim B.-C."/>
        </authorList>
    </citation>
    <scope>NUCLEOTIDE SEQUENCE [LARGE SCALE GENOMIC DNA]</scope>
    <source>
        <strain evidence="2 3">LV19</strain>
    </source>
</reference>
<organism evidence="2 3">
    <name type="scientific">Erysipelothrix larvae</name>
    <dbReference type="NCBI Taxonomy" id="1514105"/>
    <lineage>
        <taxon>Bacteria</taxon>
        <taxon>Bacillati</taxon>
        <taxon>Bacillota</taxon>
        <taxon>Erysipelotrichia</taxon>
        <taxon>Erysipelotrichales</taxon>
        <taxon>Erysipelotrichaceae</taxon>
        <taxon>Erysipelothrix</taxon>
    </lineage>
</organism>
<name>A0A120JTH5_9FIRM</name>
<proteinExistence type="predicted"/>
<keyword evidence="1" id="KW-1133">Transmembrane helix</keyword>
<dbReference type="Proteomes" id="UP000063781">
    <property type="component" value="Chromosome"/>
</dbReference>
<keyword evidence="1" id="KW-0472">Membrane</keyword>
<keyword evidence="3" id="KW-1185">Reference proteome</keyword>
<dbReference type="STRING" id="1514105.AOC36_02445"/>
<protein>
    <submittedName>
        <fullName evidence="2">Uncharacterized protein</fullName>
    </submittedName>
</protein>
<sequence length="627" mass="72216">MIRKLIHACANSKIPQNLESDIWILSMDSTETQTEVVVFNRMFEPSHIHSLTFLCDDTPVNTIQETQLDDGCVRCILDITHPKQITVKKYCLGDTCVKVDHIKLYHVEFDVLTSDRVAVLKQADARFEVMPSFSNNEWQCMCSYVNTNSSICKRCGQSKQDNITFTHRDIQAEMLEGALRALPDDIDDMDEALSTLSETYNRPLNEVKQMVQVIQQEHKHVNHSDTVPLKRKKYQKKHILILGLVCVLVISFVSLRPLVSRYKQYQAANALFDQGNYTEARALYKQDLGFLSSREKVVQSVLNEVELLMLTSSTEDFMQQNISMKLSELDNVFDPYQESQKSQSILRDQVSAFAMKYIDTDQYEVAMGVVFRLLNFEDPFSTEFKEIAKAKIINSGTTYDYIIYWWYFSYGNDLTDLYEALDRLIQTDILPNIHNKDADINELIDYLSVVIQYATQLVHANPDKYLDTVLEVLYQGQLLMATYDNYYVNNPNVPSILYSQNYKDSRTAFDPEKYALYNYWIEHSQPMEEGTDENSVALTLYPNETSFTLVVELVGEFDPTMEITASIMELGIEDKPFKLSSDGRIEIPIDLLSLQREIPQQFSVMLFGNSSRGSEYLLSLDVFTNLD</sequence>
<evidence type="ECO:0000313" key="2">
    <source>
        <dbReference type="EMBL" id="AMC92881.1"/>
    </source>
</evidence>
<evidence type="ECO:0000256" key="1">
    <source>
        <dbReference type="SAM" id="Phobius"/>
    </source>
</evidence>
<accession>A0A120JTH5</accession>
<gene>
    <name evidence="2" type="ORF">AOC36_02445</name>
</gene>
<dbReference type="EMBL" id="CP013213">
    <property type="protein sequence ID" value="AMC92881.1"/>
    <property type="molecule type" value="Genomic_DNA"/>
</dbReference>
<dbReference type="RefSeq" id="WP_067630947.1">
    <property type="nucleotide sequence ID" value="NZ_CP013213.1"/>
</dbReference>
<dbReference type="KEGG" id="erl:AOC36_02445"/>
<keyword evidence="1" id="KW-0812">Transmembrane</keyword>
<feature type="transmembrane region" description="Helical" evidence="1">
    <location>
        <begin position="239"/>
        <end position="259"/>
    </location>
</feature>